<dbReference type="RefSeq" id="WP_104361960.1">
    <property type="nucleotide sequence ID" value="NZ_AP026975.1"/>
</dbReference>
<dbReference type="Pfam" id="PF08044">
    <property type="entry name" value="DUF1707"/>
    <property type="match status" value="1"/>
</dbReference>
<sequence>MTSNPDPADDLLLSDDERTHALDALGKHYADGRLDTAEFYDRSGAAATARTFGALADVFAGLPGGAPLSRVDGQVVKVPFSDDHAVPGGDKVAASTAAAELSALRARGNTIESLDWIIVGITLISFLVLQVIVGWDYAWIVWPSLIVTLSIPRMILRFSDTDEKVYEDLKKSDAESRKQRLAEAAKRIRELEGGNGR</sequence>
<organism evidence="2 3">
    <name type="scientific">Nocardia cyriacigeorgica</name>
    <dbReference type="NCBI Taxonomy" id="135487"/>
    <lineage>
        <taxon>Bacteria</taxon>
        <taxon>Bacillati</taxon>
        <taxon>Actinomycetota</taxon>
        <taxon>Actinomycetes</taxon>
        <taxon>Mycobacteriales</taxon>
        <taxon>Nocardiaceae</taxon>
        <taxon>Nocardia</taxon>
    </lineage>
</organism>
<feature type="domain" description="DUF1707" evidence="1">
    <location>
        <begin position="13"/>
        <end position="63"/>
    </location>
</feature>
<accession>A0A2L2JXS2</accession>
<name>A0A2L2JXS2_9NOCA</name>
<protein>
    <submittedName>
        <fullName evidence="2">DUF1707 domain-containing protein</fullName>
    </submittedName>
</protein>
<dbReference type="Proteomes" id="UP000471166">
    <property type="component" value="Unassembled WGS sequence"/>
</dbReference>
<evidence type="ECO:0000259" key="1">
    <source>
        <dbReference type="Pfam" id="PF08044"/>
    </source>
</evidence>
<dbReference type="AlphaFoldDB" id="A0A2L2JXS2"/>
<proteinExistence type="predicted"/>
<dbReference type="GeneID" id="57072310"/>
<evidence type="ECO:0000313" key="3">
    <source>
        <dbReference type="Proteomes" id="UP000471166"/>
    </source>
</evidence>
<dbReference type="InterPro" id="IPR012551">
    <property type="entry name" value="DUF1707_SHOCT-like"/>
</dbReference>
<dbReference type="EMBL" id="JAAGVB010000084">
    <property type="protein sequence ID" value="NEW36585.1"/>
    <property type="molecule type" value="Genomic_DNA"/>
</dbReference>
<evidence type="ECO:0000313" key="2">
    <source>
        <dbReference type="EMBL" id="NEW36585.1"/>
    </source>
</evidence>
<comment type="caution">
    <text evidence="2">The sequence shown here is derived from an EMBL/GenBank/DDBJ whole genome shotgun (WGS) entry which is preliminary data.</text>
</comment>
<gene>
    <name evidence="2" type="ORF">GV791_29095</name>
</gene>
<reference evidence="2 3" key="1">
    <citation type="submission" date="2020-01" db="EMBL/GenBank/DDBJ databases">
        <title>Genetics and antimicrobial susceptibilities of Nocardia species isolated from the soil; a comparison with species isolated from humans.</title>
        <authorList>
            <person name="Carrasco G."/>
            <person name="Monzon S."/>
            <person name="Sansegundo M."/>
            <person name="Garcia E."/>
            <person name="Garrido N."/>
            <person name="Medina M.J."/>
            <person name="Villalon P."/>
            <person name="Ramirez-Arocha A.C."/>
            <person name="Jimenez P."/>
            <person name="Cuesta I."/>
            <person name="Valdezate S."/>
        </authorList>
    </citation>
    <scope>NUCLEOTIDE SEQUENCE [LARGE SCALE GENOMIC DNA]</scope>
    <source>
        <strain evidence="2 3">CNM20110626</strain>
    </source>
</reference>